<evidence type="ECO:0000256" key="1">
    <source>
        <dbReference type="SAM" id="Phobius"/>
    </source>
</evidence>
<reference evidence="2" key="1">
    <citation type="journal article" date="2022" name="Nat. Microbiol.">
        <title>Unique mobile elements and scalable gene flow at the prokaryote-eukaryote boundary revealed by circularized Asgard archaea genomes.</title>
        <authorList>
            <person name="Wu F."/>
            <person name="Speth D.R."/>
            <person name="Philosof A."/>
            <person name="Cremiere A."/>
            <person name="Narayanan A."/>
            <person name="Barco R.A."/>
            <person name="Connon S.A."/>
            <person name="Amend J.P."/>
            <person name="Antoshechkin I.A."/>
            <person name="Orphan V.J."/>
        </authorList>
    </citation>
    <scope>NUCLEOTIDE SEQUENCE</scope>
    <source>
        <strain evidence="2">PR6</strain>
    </source>
</reference>
<gene>
    <name evidence="2" type="ORF">K9W46_11560</name>
</gene>
<sequence>MNKKGIFLMALFLLSFLSVMPTKAVVEDKDTVTITLGTDVAGYVDKGELYVEIDRDVLPDGKIFYTGDEIWLHFFYDVAYTNFFGAAGPNGGFQCDAWFYEEPDENGLYNETRFSGMLNGYLDDYDLGLTDFDPYEGNTTQEITITLEEGWHTFTIVAAEYISDNTHTEFHWDWVKDEVSFYVSADSALTEAPAVETSGKKVKFESIAQNSEDMKNGFEWTSMWDVRPVAEPEAYSDLEISTKKLVTKITAYYNTTWQKLNLTDYVWDTGFVDMYSMGYGDVAWFNAAINNSLVQATKGTVPLNLGVNYVVFAVVGFHAYDYAYYYGIPFPTVQFSSVIYKIDVVPGLGPSYGILISVSIFGLVAALGLKRFRK</sequence>
<feature type="transmembrane region" description="Helical" evidence="1">
    <location>
        <begin position="351"/>
        <end position="369"/>
    </location>
</feature>
<dbReference type="Proteomes" id="UP001200513">
    <property type="component" value="Chromosome"/>
</dbReference>
<accession>A0A9Y1BPW4</accession>
<evidence type="ECO:0000313" key="2">
    <source>
        <dbReference type="EMBL" id="UJG42999.1"/>
    </source>
</evidence>
<keyword evidence="1" id="KW-1133">Transmembrane helix</keyword>
<proteinExistence type="predicted"/>
<dbReference type="EMBL" id="CP084167">
    <property type="protein sequence ID" value="UJG42999.1"/>
    <property type="molecule type" value="Genomic_DNA"/>
</dbReference>
<dbReference type="AlphaFoldDB" id="A0A9Y1BPW4"/>
<protein>
    <submittedName>
        <fullName evidence="2">Uncharacterized protein</fullName>
    </submittedName>
</protein>
<name>A0A9Y1BPW4_9ARCH</name>
<keyword evidence="1" id="KW-0812">Transmembrane</keyword>
<organism evidence="2">
    <name type="scientific">Candidatus Heimdallarchaeum endolithica</name>
    <dbReference type="NCBI Taxonomy" id="2876572"/>
    <lineage>
        <taxon>Archaea</taxon>
        <taxon>Promethearchaeati</taxon>
        <taxon>Candidatus Heimdallarchaeota</taxon>
        <taxon>Candidatus Heimdallarchaeia (ex Rinke et al. 2021) (nom. nud.)</taxon>
        <taxon>Candidatus Heimdallarchaeales</taxon>
        <taxon>Candidatus Heimdallarchaeaceae</taxon>
        <taxon>Candidatus Heimdallarchaeum</taxon>
    </lineage>
</organism>
<keyword evidence="1" id="KW-0472">Membrane</keyword>